<organism evidence="3 4">
    <name type="scientific">Brevundimonas vesicularis</name>
    <name type="common">Pseudomonas vesicularis</name>
    <dbReference type="NCBI Taxonomy" id="41276"/>
    <lineage>
        <taxon>Bacteria</taxon>
        <taxon>Pseudomonadati</taxon>
        <taxon>Pseudomonadota</taxon>
        <taxon>Alphaproteobacteria</taxon>
        <taxon>Caulobacterales</taxon>
        <taxon>Caulobacteraceae</taxon>
        <taxon>Brevundimonas</taxon>
    </lineage>
</organism>
<dbReference type="PANTHER" id="PTHR43639">
    <property type="entry name" value="OXIDOREDUCTASE, SHORT-CHAIN DEHYDROGENASE/REDUCTASE FAMILY (AFU_ORTHOLOGUE AFUA_5G02870)"/>
    <property type="match status" value="1"/>
</dbReference>
<reference evidence="3 4" key="1">
    <citation type="journal article" date="2023" name="FEMS Microbes">
        <title>Whole genomes of deep-sea sponge-associated bacteria exhibit high novel natural product potential.</title>
        <authorList>
            <person name="Hesketh-Best P.J."/>
            <person name="January G.G."/>
            <person name="Koch M.J."/>
            <person name="Warburton P.J."/>
            <person name="Howell K.L."/>
            <person name="Upton M."/>
        </authorList>
    </citation>
    <scope>NUCLEOTIDE SEQUENCE [LARGE SCALE GENOMIC DNA]</scope>
    <source>
        <strain evidence="3 4">PC206-O</strain>
    </source>
</reference>
<gene>
    <name evidence="3" type="ORF">NJD11_11635</name>
</gene>
<dbReference type="Gene3D" id="3.40.50.720">
    <property type="entry name" value="NAD(P)-binding Rossmann-like Domain"/>
    <property type="match status" value="1"/>
</dbReference>
<evidence type="ECO:0000313" key="4">
    <source>
        <dbReference type="Proteomes" id="UP001272940"/>
    </source>
</evidence>
<dbReference type="Proteomes" id="UP001272940">
    <property type="component" value="Unassembled WGS sequence"/>
</dbReference>
<protein>
    <submittedName>
        <fullName evidence="3">SDR family oxidoreductase</fullName>
    </submittedName>
</protein>
<dbReference type="InterPro" id="IPR036291">
    <property type="entry name" value="NAD(P)-bd_dom_sf"/>
</dbReference>
<dbReference type="PRINTS" id="PR00080">
    <property type="entry name" value="SDRFAMILY"/>
</dbReference>
<dbReference type="EMBL" id="JAMYEC010000007">
    <property type="protein sequence ID" value="MDX2335586.1"/>
    <property type="molecule type" value="Genomic_DNA"/>
</dbReference>
<comment type="similarity">
    <text evidence="1">Belongs to the short-chain dehydrogenases/reductases (SDR) family.</text>
</comment>
<keyword evidence="2" id="KW-0560">Oxidoreductase</keyword>
<keyword evidence="4" id="KW-1185">Reference proteome</keyword>
<dbReference type="RefSeq" id="WP_066625028.1">
    <property type="nucleotide sequence ID" value="NZ_JAMYEC010000007.1"/>
</dbReference>
<evidence type="ECO:0000256" key="1">
    <source>
        <dbReference type="ARBA" id="ARBA00006484"/>
    </source>
</evidence>
<dbReference type="PANTHER" id="PTHR43639:SF1">
    <property type="entry name" value="SHORT-CHAIN DEHYDROGENASE_REDUCTASE FAMILY PROTEIN"/>
    <property type="match status" value="1"/>
</dbReference>
<dbReference type="PRINTS" id="PR00081">
    <property type="entry name" value="GDHRDH"/>
</dbReference>
<evidence type="ECO:0000256" key="2">
    <source>
        <dbReference type="ARBA" id="ARBA00023002"/>
    </source>
</evidence>
<dbReference type="InterPro" id="IPR002347">
    <property type="entry name" value="SDR_fam"/>
</dbReference>
<accession>A0ABU4KRD0</accession>
<dbReference type="PROSITE" id="PS00061">
    <property type="entry name" value="ADH_SHORT"/>
    <property type="match status" value="1"/>
</dbReference>
<dbReference type="InterPro" id="IPR020904">
    <property type="entry name" value="Sc_DH/Rdtase_CS"/>
</dbReference>
<proteinExistence type="inferred from homology"/>
<name>A0ABU4KRD0_BREVE</name>
<evidence type="ECO:0000313" key="3">
    <source>
        <dbReference type="EMBL" id="MDX2335586.1"/>
    </source>
</evidence>
<dbReference type="Pfam" id="PF13561">
    <property type="entry name" value="adh_short_C2"/>
    <property type="match status" value="1"/>
</dbReference>
<sequence length="246" mass="24607">MIDLSGKRALVTGGSRGIGAAIALALAENGADVAFTYANSPDRAEGVRGAIAVKGRRAFAIKADSADPKAIERSVAEAVTALGGMDILVNSAAVGFNGLIADLDVDAYQAMMDINVRAPVLFSKAAIPHLTSGGRIIFIGSSLGDRVPIPGVTAYAMSKSALLSLTRGLARELGPQGVTVNLVAPGSTDTEANPADGESAEFQRGLTALGRFAEPAEIANAVAFLASAAAGVITGSVLTADGGATA</sequence>
<comment type="caution">
    <text evidence="3">The sequence shown here is derived from an EMBL/GenBank/DDBJ whole genome shotgun (WGS) entry which is preliminary data.</text>
</comment>
<dbReference type="SUPFAM" id="SSF51735">
    <property type="entry name" value="NAD(P)-binding Rossmann-fold domains"/>
    <property type="match status" value="1"/>
</dbReference>